<organism evidence="1 2">
    <name type="scientific">Steinernema glaseri</name>
    <dbReference type="NCBI Taxonomy" id="37863"/>
    <lineage>
        <taxon>Eukaryota</taxon>
        <taxon>Metazoa</taxon>
        <taxon>Ecdysozoa</taxon>
        <taxon>Nematoda</taxon>
        <taxon>Chromadorea</taxon>
        <taxon>Rhabditida</taxon>
        <taxon>Tylenchina</taxon>
        <taxon>Panagrolaimomorpha</taxon>
        <taxon>Strongyloidoidea</taxon>
        <taxon>Steinernematidae</taxon>
        <taxon>Steinernema</taxon>
    </lineage>
</organism>
<proteinExistence type="predicted"/>
<dbReference type="Proteomes" id="UP000095287">
    <property type="component" value="Unplaced"/>
</dbReference>
<protein>
    <submittedName>
        <fullName evidence="2">F5/8 type C domain-containing protein</fullName>
    </submittedName>
</protein>
<reference evidence="2" key="1">
    <citation type="submission" date="2016-11" db="UniProtKB">
        <authorList>
            <consortium name="WormBaseParasite"/>
        </authorList>
    </citation>
    <scope>IDENTIFICATION</scope>
</reference>
<evidence type="ECO:0000313" key="1">
    <source>
        <dbReference type="Proteomes" id="UP000095287"/>
    </source>
</evidence>
<sequence length="77" mass="8782">MVGPSLSGTRHTIDTSESLAVDLTTGGRISSRWDLKLQNFTRIRHKTGNEVHRIALPQRNNSYTKWVHLNSLEIKQI</sequence>
<name>A0A1I7ZU07_9BILA</name>
<evidence type="ECO:0000313" key="2">
    <source>
        <dbReference type="WBParaSite" id="L893_g29550.t1"/>
    </source>
</evidence>
<dbReference type="AlphaFoldDB" id="A0A1I7ZU07"/>
<dbReference type="WBParaSite" id="L893_g29550.t1">
    <property type="protein sequence ID" value="L893_g29550.t1"/>
    <property type="gene ID" value="L893_g29550"/>
</dbReference>
<accession>A0A1I7ZU07</accession>
<keyword evidence="1" id="KW-1185">Reference proteome</keyword>